<gene>
    <name evidence="9" type="ORF">C1O66_07035</name>
</gene>
<evidence type="ECO:0000256" key="5">
    <source>
        <dbReference type="SAM" id="Coils"/>
    </source>
</evidence>
<keyword evidence="6" id="KW-0812">Transmembrane</keyword>
<dbReference type="SMART" id="SM00283">
    <property type="entry name" value="MA"/>
    <property type="match status" value="1"/>
</dbReference>
<keyword evidence="4" id="KW-0807">Transducer</keyword>
<evidence type="ECO:0000313" key="9">
    <source>
        <dbReference type="EMBL" id="PND37309.1"/>
    </source>
</evidence>
<comment type="similarity">
    <text evidence="3">Belongs to the methyl-accepting chemotaxis (MCP) protein family.</text>
</comment>
<feature type="transmembrane region" description="Helical" evidence="6">
    <location>
        <begin position="12"/>
        <end position="34"/>
    </location>
</feature>
<evidence type="ECO:0000313" key="10">
    <source>
        <dbReference type="Proteomes" id="UP000235916"/>
    </source>
</evidence>
<dbReference type="PRINTS" id="PR00260">
    <property type="entry name" value="CHEMTRNSDUCR"/>
</dbReference>
<dbReference type="InterPro" id="IPR051310">
    <property type="entry name" value="MCP_chemotaxis"/>
</dbReference>
<keyword evidence="6" id="KW-1133">Transmembrane helix</keyword>
<accession>A0A2N8KV16</accession>
<name>A0A2N8KV16_9BURK</name>
<dbReference type="RefSeq" id="WP_102767228.1">
    <property type="nucleotide sequence ID" value="NZ_CP124551.1"/>
</dbReference>
<dbReference type="SUPFAM" id="SSF58104">
    <property type="entry name" value="Methyl-accepting chemotaxis protein (MCP) signaling domain"/>
    <property type="match status" value="1"/>
</dbReference>
<dbReference type="InterPro" id="IPR003660">
    <property type="entry name" value="HAMP_dom"/>
</dbReference>
<dbReference type="GO" id="GO:0005886">
    <property type="term" value="C:plasma membrane"/>
    <property type="evidence" value="ECO:0007669"/>
    <property type="project" value="TreeGrafter"/>
</dbReference>
<keyword evidence="5" id="KW-0175">Coiled coil</keyword>
<comment type="subcellular location">
    <subcellularLocation>
        <location evidence="1">Membrane</location>
    </subcellularLocation>
</comment>
<dbReference type="PANTHER" id="PTHR43531">
    <property type="entry name" value="PROTEIN ICFG"/>
    <property type="match status" value="1"/>
</dbReference>
<feature type="domain" description="Methyl-accepting transducer" evidence="7">
    <location>
        <begin position="271"/>
        <end position="500"/>
    </location>
</feature>
<dbReference type="Pfam" id="PF12729">
    <property type="entry name" value="4HB_MCP_1"/>
    <property type="match status" value="1"/>
</dbReference>
<keyword evidence="2" id="KW-0488">Methylation</keyword>
<dbReference type="InterPro" id="IPR024478">
    <property type="entry name" value="HlyB_4HB_MCP"/>
</dbReference>
<dbReference type="Proteomes" id="UP000235916">
    <property type="component" value="Unassembled WGS sequence"/>
</dbReference>
<dbReference type="PROSITE" id="PS50885">
    <property type="entry name" value="HAMP"/>
    <property type="match status" value="1"/>
</dbReference>
<reference evidence="9 10" key="1">
    <citation type="submission" date="2018-01" db="EMBL/GenBank/DDBJ databases">
        <title>Draft genome sequence of Paucibacter aquatile CR182 isolated from freshwater of the Nakdong River.</title>
        <authorList>
            <person name="Choi A."/>
            <person name="Chung E.J."/>
        </authorList>
    </citation>
    <scope>NUCLEOTIDE SEQUENCE [LARGE SCALE GENOMIC DNA]</scope>
    <source>
        <strain evidence="9 10">CR182</strain>
    </source>
</reference>
<keyword evidence="10" id="KW-1185">Reference proteome</keyword>
<feature type="coiled-coil region" evidence="5">
    <location>
        <begin position="471"/>
        <end position="509"/>
    </location>
</feature>
<dbReference type="GO" id="GO:0006935">
    <property type="term" value="P:chemotaxis"/>
    <property type="evidence" value="ECO:0007669"/>
    <property type="project" value="InterPro"/>
</dbReference>
<proteinExistence type="inferred from homology"/>
<evidence type="ECO:0000259" key="8">
    <source>
        <dbReference type="PROSITE" id="PS50885"/>
    </source>
</evidence>
<dbReference type="InterPro" id="IPR004089">
    <property type="entry name" value="MCPsignal_dom"/>
</dbReference>
<organism evidence="9 10">
    <name type="scientific">Kinneretia aquatilis</name>
    <dbReference type="NCBI Taxonomy" id="2070761"/>
    <lineage>
        <taxon>Bacteria</taxon>
        <taxon>Pseudomonadati</taxon>
        <taxon>Pseudomonadota</taxon>
        <taxon>Betaproteobacteria</taxon>
        <taxon>Burkholderiales</taxon>
        <taxon>Sphaerotilaceae</taxon>
        <taxon>Roseateles</taxon>
    </lineage>
</organism>
<dbReference type="PANTHER" id="PTHR43531:SF14">
    <property type="entry name" value="METHYL-ACCEPTING CHEMOTAXIS PROTEIN I-RELATED"/>
    <property type="match status" value="1"/>
</dbReference>
<dbReference type="PROSITE" id="PS50111">
    <property type="entry name" value="CHEMOTAXIS_TRANSDUC_2"/>
    <property type="match status" value="1"/>
</dbReference>
<evidence type="ECO:0000256" key="2">
    <source>
        <dbReference type="ARBA" id="ARBA00022481"/>
    </source>
</evidence>
<dbReference type="Pfam" id="PF00015">
    <property type="entry name" value="MCPsignal"/>
    <property type="match status" value="1"/>
</dbReference>
<keyword evidence="6" id="KW-0472">Membrane</keyword>
<sequence length="517" mass="55420">MVNNKARFGIAARLYALAVFLCLSLGGVALVAYFKLARVDQTAEITQSMRVPQLTRIAAVELNITRVSLQLRHAMLARSPAEMQGALDDISAKRQEIDKLLRAYEGDLSTSGGSAGFDKLAEPLSRFWLAGMANLDLIKAGQKDEAFAFLVDRTIPARNEVLALLADTVLQQQSALHHDIEGMQDETRITWRLVVGLATLSLVILLVFSIHVARLLKRRVQQAQQLTERVRDGDLAHPELDRELDEFSPLLAALDEMRLALTQLVGGVRGNAERVSGASSEIAQGNLDLSSRTEEQASALQQTAATMDVLSHTVRHNADSAQQAKQLSINASMVAEQGGDVVGQVVSTMKDINESSRKISDIIAVIDGIAFQTNILALNAAVEAARAGEQGRGFAVVASEVRALAQRSAGAAKEIKTLISASVEQVEQGSDLVDQAGQTMGEIVSAIKRVADIVGEISAASQEQSRGVAQVNEAITQMDKTTQQNAALVEQSAAAAESLEGQANELVQAMAVFKLQT</sequence>
<evidence type="ECO:0000256" key="6">
    <source>
        <dbReference type="SAM" id="Phobius"/>
    </source>
</evidence>
<feature type="domain" description="HAMP" evidence="8">
    <location>
        <begin position="214"/>
        <end position="266"/>
    </location>
</feature>
<dbReference type="InterPro" id="IPR004090">
    <property type="entry name" value="Chemotax_Me-accpt_rcpt"/>
</dbReference>
<dbReference type="OrthoDB" id="9806477at2"/>
<evidence type="ECO:0000256" key="1">
    <source>
        <dbReference type="ARBA" id="ARBA00004370"/>
    </source>
</evidence>
<dbReference type="FunFam" id="1.10.287.950:FF:000001">
    <property type="entry name" value="Methyl-accepting chemotaxis sensory transducer"/>
    <property type="match status" value="1"/>
</dbReference>
<evidence type="ECO:0000256" key="3">
    <source>
        <dbReference type="ARBA" id="ARBA00029447"/>
    </source>
</evidence>
<evidence type="ECO:0000256" key="4">
    <source>
        <dbReference type="PROSITE-ProRule" id="PRU00284"/>
    </source>
</evidence>
<dbReference type="GO" id="GO:0007165">
    <property type="term" value="P:signal transduction"/>
    <property type="evidence" value="ECO:0007669"/>
    <property type="project" value="UniProtKB-KW"/>
</dbReference>
<protein>
    <submittedName>
        <fullName evidence="9">Methyl-accepting chemotaxis protein</fullName>
    </submittedName>
</protein>
<comment type="caution">
    <text evidence="9">The sequence shown here is derived from an EMBL/GenBank/DDBJ whole genome shotgun (WGS) entry which is preliminary data.</text>
</comment>
<dbReference type="EMBL" id="POSP01000003">
    <property type="protein sequence ID" value="PND37309.1"/>
    <property type="molecule type" value="Genomic_DNA"/>
</dbReference>
<dbReference type="GO" id="GO:0004888">
    <property type="term" value="F:transmembrane signaling receptor activity"/>
    <property type="evidence" value="ECO:0007669"/>
    <property type="project" value="InterPro"/>
</dbReference>
<dbReference type="AlphaFoldDB" id="A0A2N8KV16"/>
<evidence type="ECO:0000259" key="7">
    <source>
        <dbReference type="PROSITE" id="PS50111"/>
    </source>
</evidence>
<dbReference type="CDD" id="cd11386">
    <property type="entry name" value="MCP_signal"/>
    <property type="match status" value="1"/>
</dbReference>
<dbReference type="Gene3D" id="1.10.287.950">
    <property type="entry name" value="Methyl-accepting chemotaxis protein"/>
    <property type="match status" value="1"/>
</dbReference>
<feature type="transmembrane region" description="Helical" evidence="6">
    <location>
        <begin position="193"/>
        <end position="216"/>
    </location>
</feature>